<dbReference type="HOGENOM" id="CLU_057823_2_1_7"/>
<reference evidence="3" key="1">
    <citation type="journal article" date="2013" name="ISME J.">
        <title>A small predatory core genome in the divergent marine Bacteriovorax marinus SJ and the terrestrial Bdellovibrio bacteriovorus.</title>
        <authorList>
            <person name="Crossman L.C."/>
            <person name="Chen H."/>
            <person name="Cerdeno-Tarraga A.M."/>
            <person name="Brooks K."/>
            <person name="Quail M.A."/>
            <person name="Pineiro S.A."/>
            <person name="Hobley L."/>
            <person name="Sockett R.E."/>
            <person name="Bentley S.D."/>
            <person name="Parkhill J."/>
            <person name="Williams H.N."/>
            <person name="Stine O.C."/>
        </authorList>
    </citation>
    <scope>NUCLEOTIDE SEQUENCE [LARGE SCALE GENOMIC DNA]</scope>
    <source>
        <strain evidence="3">ATCC BAA-682 / DSM 15412 / SJ</strain>
    </source>
</reference>
<dbReference type="KEGG" id="bmx:BMS_2428"/>
<evidence type="ECO:0000259" key="1">
    <source>
        <dbReference type="Pfam" id="PF08241"/>
    </source>
</evidence>
<name>E1X4Z8_HALMS</name>
<dbReference type="PANTHER" id="PTHR43861">
    <property type="entry name" value="TRANS-ACONITATE 2-METHYLTRANSFERASE-RELATED"/>
    <property type="match status" value="1"/>
</dbReference>
<dbReference type="EMBL" id="FQ312005">
    <property type="protein sequence ID" value="CBW27224.1"/>
    <property type="molecule type" value="Genomic_DNA"/>
</dbReference>
<dbReference type="Gene3D" id="3.40.50.150">
    <property type="entry name" value="Vaccinia Virus protein VP39"/>
    <property type="match status" value="1"/>
</dbReference>
<dbReference type="Pfam" id="PF08241">
    <property type="entry name" value="Methyltransf_11"/>
    <property type="match status" value="1"/>
</dbReference>
<dbReference type="RefSeq" id="WP_014245001.1">
    <property type="nucleotide sequence ID" value="NC_016620.1"/>
</dbReference>
<dbReference type="CDD" id="cd02440">
    <property type="entry name" value="AdoMet_MTases"/>
    <property type="match status" value="1"/>
</dbReference>
<dbReference type="PATRIC" id="fig|862908.3.peg.2314"/>
<dbReference type="InterPro" id="IPR029063">
    <property type="entry name" value="SAM-dependent_MTases_sf"/>
</dbReference>
<feature type="domain" description="Methyltransferase type 11" evidence="1">
    <location>
        <begin position="60"/>
        <end position="151"/>
    </location>
</feature>
<gene>
    <name evidence="2" type="ordered locus">BMS_2428</name>
</gene>
<accession>E1X4Z8</accession>
<dbReference type="AlphaFoldDB" id="E1X4Z8"/>
<dbReference type="PANTHER" id="PTHR43861:SF1">
    <property type="entry name" value="TRANS-ACONITATE 2-METHYLTRANSFERASE"/>
    <property type="match status" value="1"/>
</dbReference>
<organism evidence="2 3">
    <name type="scientific">Halobacteriovorax marinus (strain ATCC BAA-682 / DSM 15412 / SJ)</name>
    <name type="common">Bacteriovorax marinus</name>
    <dbReference type="NCBI Taxonomy" id="862908"/>
    <lineage>
        <taxon>Bacteria</taxon>
        <taxon>Pseudomonadati</taxon>
        <taxon>Bdellovibrionota</taxon>
        <taxon>Bacteriovoracia</taxon>
        <taxon>Bacteriovoracales</taxon>
        <taxon>Halobacteriovoraceae</taxon>
        <taxon>Halobacteriovorax</taxon>
    </lineage>
</organism>
<dbReference type="GO" id="GO:0008757">
    <property type="term" value="F:S-adenosylmethionine-dependent methyltransferase activity"/>
    <property type="evidence" value="ECO:0007669"/>
    <property type="project" value="InterPro"/>
</dbReference>
<dbReference type="InterPro" id="IPR013216">
    <property type="entry name" value="Methyltransf_11"/>
</dbReference>
<sequence length="212" mass="23921">MEYSLKISESKELKNITESTLGHYSERSDLFWQGTKDHDVSQNINALLQSIKADAPYRILDFGCGPGRDTLALKNLGHIPTGLDGCENFVSMAKEHSGSEVLHQNFLELELRENYFDGIFANASLFHIPKSEFRRVLGDIVASLKKGGVLFSSNPRGNSEGFNGARYGYYMELEEFNEHLEAVGLTLEDHYYRPEGLPRSEQPWLACVARKN</sequence>
<evidence type="ECO:0000313" key="2">
    <source>
        <dbReference type="EMBL" id="CBW27224.1"/>
    </source>
</evidence>
<dbReference type="STRING" id="862908.BMS_2428"/>
<keyword evidence="3" id="KW-1185">Reference proteome</keyword>
<dbReference type="SUPFAM" id="SSF53335">
    <property type="entry name" value="S-adenosyl-L-methionine-dependent methyltransferases"/>
    <property type="match status" value="1"/>
</dbReference>
<dbReference type="Proteomes" id="UP000008963">
    <property type="component" value="Chromosome"/>
</dbReference>
<dbReference type="eggNOG" id="COG2226">
    <property type="taxonomic scope" value="Bacteria"/>
</dbReference>
<protein>
    <recommendedName>
        <fullName evidence="1">Methyltransferase type 11 domain-containing protein</fullName>
    </recommendedName>
</protein>
<proteinExistence type="predicted"/>
<evidence type="ECO:0000313" key="3">
    <source>
        <dbReference type="Proteomes" id="UP000008963"/>
    </source>
</evidence>
<dbReference type="OrthoDB" id="9804312at2"/>